<proteinExistence type="predicted"/>
<accession>A0A914L9W6</accession>
<dbReference type="WBParaSite" id="Minc3s00362g11007">
    <property type="protein sequence ID" value="Minc3s00362g11007"/>
    <property type="gene ID" value="Minc3s00362g11007"/>
</dbReference>
<evidence type="ECO:0000313" key="2">
    <source>
        <dbReference type="WBParaSite" id="Minc3s00362g11007"/>
    </source>
</evidence>
<reference evidence="2" key="1">
    <citation type="submission" date="2022-11" db="UniProtKB">
        <authorList>
            <consortium name="WormBaseParasite"/>
        </authorList>
    </citation>
    <scope>IDENTIFICATION</scope>
</reference>
<keyword evidence="1" id="KW-1185">Reference proteome</keyword>
<protein>
    <submittedName>
        <fullName evidence="2">Candidate secreted effector</fullName>
    </submittedName>
</protein>
<dbReference type="Proteomes" id="UP000887563">
    <property type="component" value="Unplaced"/>
</dbReference>
<organism evidence="1 2">
    <name type="scientific">Meloidogyne incognita</name>
    <name type="common">Southern root-knot nematode worm</name>
    <name type="synonym">Oxyuris incognita</name>
    <dbReference type="NCBI Taxonomy" id="6306"/>
    <lineage>
        <taxon>Eukaryota</taxon>
        <taxon>Metazoa</taxon>
        <taxon>Ecdysozoa</taxon>
        <taxon>Nematoda</taxon>
        <taxon>Chromadorea</taxon>
        <taxon>Rhabditida</taxon>
        <taxon>Tylenchina</taxon>
        <taxon>Tylenchomorpha</taxon>
        <taxon>Tylenchoidea</taxon>
        <taxon>Meloidogynidae</taxon>
        <taxon>Meloidogyninae</taxon>
        <taxon>Meloidogyne</taxon>
        <taxon>Meloidogyne incognita group</taxon>
    </lineage>
</organism>
<dbReference type="AlphaFoldDB" id="A0A914L9W6"/>
<sequence>MECRLLLNVVVCKGTTSSAIFKLLSSKNLIKKVRIKNEENKPDAADQVEYPLCPEF</sequence>
<name>A0A914L9W6_MELIC</name>
<evidence type="ECO:0000313" key="1">
    <source>
        <dbReference type="Proteomes" id="UP000887563"/>
    </source>
</evidence>